<dbReference type="EMBL" id="FNDE01000048">
    <property type="protein sequence ID" value="SDH73273.1"/>
    <property type="molecule type" value="Genomic_DNA"/>
</dbReference>
<reference evidence="1 2" key="1">
    <citation type="submission" date="2016-10" db="EMBL/GenBank/DDBJ databases">
        <authorList>
            <person name="de Groot N.N."/>
        </authorList>
    </citation>
    <scope>NUCLEOTIDE SEQUENCE [LARGE SCALE GENOMIC DNA]</scope>
    <source>
        <strain evidence="1 2">L 420-91</strain>
    </source>
</reference>
<evidence type="ECO:0000313" key="2">
    <source>
        <dbReference type="Proteomes" id="UP000198956"/>
    </source>
</evidence>
<evidence type="ECO:0000313" key="1">
    <source>
        <dbReference type="EMBL" id="SDH73273.1"/>
    </source>
</evidence>
<sequence length="48" mass="5407">METLEFFKKLRDTSGEIVTAMENEDEAQLEQAMGKFVVLMLKADALKG</sequence>
<dbReference type="RefSeq" id="WP_175493669.1">
    <property type="nucleotide sequence ID" value="NZ_FNDE01000048.1"/>
</dbReference>
<name>A0A1G8ETP3_ANETH</name>
<dbReference type="Proteomes" id="UP000198956">
    <property type="component" value="Unassembled WGS sequence"/>
</dbReference>
<proteinExistence type="predicted"/>
<gene>
    <name evidence="1" type="ORF">SAMN04489735_104825</name>
</gene>
<protein>
    <submittedName>
        <fullName evidence="1">Uncharacterized protein</fullName>
    </submittedName>
</protein>
<accession>A0A1G8ETP3</accession>
<dbReference type="AlphaFoldDB" id="A0A1G8ETP3"/>
<organism evidence="1 2">
    <name type="scientific">Aneurinibacillus thermoaerophilus</name>
    <dbReference type="NCBI Taxonomy" id="143495"/>
    <lineage>
        <taxon>Bacteria</taxon>
        <taxon>Bacillati</taxon>
        <taxon>Bacillota</taxon>
        <taxon>Bacilli</taxon>
        <taxon>Bacillales</taxon>
        <taxon>Paenibacillaceae</taxon>
        <taxon>Aneurinibacillus group</taxon>
        <taxon>Aneurinibacillus</taxon>
    </lineage>
</organism>